<feature type="repeat" description="PPR" evidence="3">
    <location>
        <begin position="259"/>
        <end position="293"/>
    </location>
</feature>
<dbReference type="Pfam" id="PF13041">
    <property type="entry name" value="PPR_2"/>
    <property type="match status" value="2"/>
</dbReference>
<gene>
    <name evidence="5" type="ORF">CASFOL_021517</name>
</gene>
<feature type="domain" description="DYW" evidence="4">
    <location>
        <begin position="577"/>
        <end position="669"/>
    </location>
</feature>
<comment type="caution">
    <text evidence="5">The sequence shown here is derived from an EMBL/GenBank/DDBJ whole genome shotgun (WGS) entry which is preliminary data.</text>
</comment>
<dbReference type="NCBIfam" id="TIGR00756">
    <property type="entry name" value="PPR"/>
    <property type="match status" value="3"/>
</dbReference>
<keyword evidence="6" id="KW-1185">Reference proteome</keyword>
<dbReference type="Gene3D" id="1.25.40.10">
    <property type="entry name" value="Tetratricopeptide repeat domain"/>
    <property type="match status" value="3"/>
</dbReference>
<sequence>MLSWEKLCSKPLFLLQAKCFSSFLTPATIATAPESFIALCTQGRLKQAFNAHFSLIFSDPPLISHLIKACVEPGHRSIPVARQLHSIIITGGFSNLKFVSNHLVNAFIKLGSLETALKLFDKMPDKNIMSYNIVIGGYIQNAQLGPAMEVFKNMGQRNSATWNAVITGMINYEFNDQGLRLFQEMRMDGFLSDAYTLGSVLRACAGMKDLIKGKQVHCYSVRSGLELNPVVGRSTAHMYMRCGSLTEGELVIKQMPVLDIVAFNTLIAGRVQNGCPTGALDLYRMMKVSGLRPDKITFASTITSCSDLSTLGQGQQIHAEVVKTGSLSVVAVISSLISMYSRCGCLDDAMKIFEEKKGVENDLVLWSSMISAYGFHGKGKEAIELFKKMALNGIEANEVTFLSLLYACSHCGLKDEGLEYFDLMVNKYKLKPETKHYTCIVDLLGRTGRLDEAEHLIRSMPVKPDKITWKTLLSACRIHKNADMAKRIADEIIKIDPLDSASYILLSNAQASAKRWEGVLDIRKRMRGKMVKKEPGISWFELRNEVYRFSMGDKSHPRSDEIESYLNDLMDEIRSRGYVPDKGVFMHDMDLEENEYNLVHHSEKLAVAFALMSTPESVPIRIMKNLRVCDDCHVAMKYISLVRNREIVLRDSSRFHRFKNGDCSCGDFW</sequence>
<dbReference type="AlphaFoldDB" id="A0ABD3CWU0"/>
<evidence type="ECO:0000313" key="6">
    <source>
        <dbReference type="Proteomes" id="UP001632038"/>
    </source>
</evidence>
<keyword evidence="2" id="KW-0677">Repeat</keyword>
<dbReference type="PANTHER" id="PTHR47926">
    <property type="entry name" value="PENTATRICOPEPTIDE REPEAT-CONTAINING PROTEIN"/>
    <property type="match status" value="1"/>
</dbReference>
<protein>
    <recommendedName>
        <fullName evidence="4">DYW domain-containing protein</fullName>
    </recommendedName>
</protein>
<feature type="repeat" description="PPR" evidence="3">
    <location>
        <begin position="362"/>
        <end position="396"/>
    </location>
</feature>
<dbReference type="InterPro" id="IPR011990">
    <property type="entry name" value="TPR-like_helical_dom_sf"/>
</dbReference>
<feature type="repeat" description="PPR" evidence="3">
    <location>
        <begin position="158"/>
        <end position="192"/>
    </location>
</feature>
<dbReference type="FunFam" id="1.25.40.10:FF:000325">
    <property type="entry name" value="Pentatricopeptide repeat-containing protein At4g14820"/>
    <property type="match status" value="1"/>
</dbReference>
<dbReference type="PANTHER" id="PTHR47926:SF409">
    <property type="entry name" value="DYW DOMAIN-CONTAINING PROTEIN"/>
    <property type="match status" value="1"/>
</dbReference>
<dbReference type="Pfam" id="PF01535">
    <property type="entry name" value="PPR"/>
    <property type="match status" value="5"/>
</dbReference>
<evidence type="ECO:0000256" key="2">
    <source>
        <dbReference type="ARBA" id="ARBA00022737"/>
    </source>
</evidence>
<dbReference type="EMBL" id="JAVIJP010000028">
    <property type="protein sequence ID" value="KAL3634463.1"/>
    <property type="molecule type" value="Genomic_DNA"/>
</dbReference>
<evidence type="ECO:0000256" key="3">
    <source>
        <dbReference type="PROSITE-ProRule" id="PRU00708"/>
    </source>
</evidence>
<dbReference type="Pfam" id="PF20431">
    <property type="entry name" value="E_motif"/>
    <property type="match status" value="1"/>
</dbReference>
<evidence type="ECO:0000256" key="1">
    <source>
        <dbReference type="ARBA" id="ARBA00006643"/>
    </source>
</evidence>
<dbReference type="FunFam" id="1.25.40.10:FF:000344">
    <property type="entry name" value="Pentatricopeptide repeat-containing protein"/>
    <property type="match status" value="1"/>
</dbReference>
<dbReference type="InterPro" id="IPR046848">
    <property type="entry name" value="E_motif"/>
</dbReference>
<name>A0ABD3CWU0_9LAMI</name>
<dbReference type="InterPro" id="IPR032867">
    <property type="entry name" value="DYW_dom"/>
</dbReference>
<accession>A0ABD3CWU0</accession>
<dbReference type="InterPro" id="IPR046960">
    <property type="entry name" value="PPR_At4g14850-like_plant"/>
</dbReference>
<dbReference type="Pfam" id="PF20430">
    <property type="entry name" value="Eplus_motif"/>
    <property type="match status" value="1"/>
</dbReference>
<dbReference type="InterPro" id="IPR046849">
    <property type="entry name" value="E2_motif"/>
</dbReference>
<dbReference type="Pfam" id="PF14432">
    <property type="entry name" value="DYW_deaminase"/>
    <property type="match status" value="1"/>
</dbReference>
<dbReference type="PROSITE" id="PS51375">
    <property type="entry name" value="PPR"/>
    <property type="match status" value="3"/>
</dbReference>
<dbReference type="InterPro" id="IPR002885">
    <property type="entry name" value="PPR_rpt"/>
</dbReference>
<evidence type="ECO:0000259" key="4">
    <source>
        <dbReference type="Pfam" id="PF14432"/>
    </source>
</evidence>
<dbReference type="Proteomes" id="UP001632038">
    <property type="component" value="Unassembled WGS sequence"/>
</dbReference>
<organism evidence="5 6">
    <name type="scientific">Castilleja foliolosa</name>
    <dbReference type="NCBI Taxonomy" id="1961234"/>
    <lineage>
        <taxon>Eukaryota</taxon>
        <taxon>Viridiplantae</taxon>
        <taxon>Streptophyta</taxon>
        <taxon>Embryophyta</taxon>
        <taxon>Tracheophyta</taxon>
        <taxon>Spermatophyta</taxon>
        <taxon>Magnoliopsida</taxon>
        <taxon>eudicotyledons</taxon>
        <taxon>Gunneridae</taxon>
        <taxon>Pentapetalae</taxon>
        <taxon>asterids</taxon>
        <taxon>lamiids</taxon>
        <taxon>Lamiales</taxon>
        <taxon>Orobanchaceae</taxon>
        <taxon>Pedicularideae</taxon>
        <taxon>Castillejinae</taxon>
        <taxon>Castilleja</taxon>
    </lineage>
</organism>
<dbReference type="GO" id="GO:0016070">
    <property type="term" value="P:RNA metabolic process"/>
    <property type="evidence" value="ECO:0007669"/>
    <property type="project" value="UniProtKB-ARBA"/>
</dbReference>
<proteinExistence type="inferred from homology"/>
<reference evidence="6" key="1">
    <citation type="journal article" date="2024" name="IScience">
        <title>Strigolactones Initiate the Formation of Haustorium-like Structures in Castilleja.</title>
        <authorList>
            <person name="Buerger M."/>
            <person name="Peterson D."/>
            <person name="Chory J."/>
        </authorList>
    </citation>
    <scope>NUCLEOTIDE SEQUENCE [LARGE SCALE GENOMIC DNA]</scope>
</reference>
<evidence type="ECO:0000313" key="5">
    <source>
        <dbReference type="EMBL" id="KAL3634463.1"/>
    </source>
</evidence>
<comment type="similarity">
    <text evidence="1">Belongs to the PPR family. PCMP-H subfamily.</text>
</comment>